<sequence>MVIKRAKTQSEYETLLNVVVDCNRFLLNQGLAFYGHDKSDASSNKGNFLELLHFLADHNEDINLVTFRNTPLNLQMISPKIQKRHSASLKEYLDNMFSSLGTSLLMLCGQGYDGQLTVISVAKKHKEVNSLFNLVLVLVNIVGVSAKCRDILHKKHAFTIIEALGTGELLSGQGLNQEITLKRPVNTRWSSYYGTLTSIISMFPYVVDVLEIIEVQGNFEQRFQAKTLLKFMQSFDFHYKRKDQDIWNAVKLVEVYKHNLQKLRNSGWDSLFGQVSTFCNKHDIDVLDMDDLFLITGRSRRKDREITNLYRYQVELFYAVLDMHLQELNNHFNESNMELPIGLACLCPNDLFAAFDKEKLQTMVKTKKDKVYLLVYQLVTLALILPVVTATVERVFSAINFVKNRLRNRMSDQWLNNNLVVYIKKKRCICLY</sequence>
<proteinExistence type="predicted"/>
<organism evidence="4 5">
    <name type="scientific">Citrus sinensis</name>
    <name type="common">Sweet orange</name>
    <name type="synonym">Citrus aurantium var. sinensis</name>
    <dbReference type="NCBI Taxonomy" id="2711"/>
    <lineage>
        <taxon>Eukaryota</taxon>
        <taxon>Viridiplantae</taxon>
        <taxon>Streptophyta</taxon>
        <taxon>Embryophyta</taxon>
        <taxon>Tracheophyta</taxon>
        <taxon>Spermatophyta</taxon>
        <taxon>Magnoliopsida</taxon>
        <taxon>eudicotyledons</taxon>
        <taxon>Gunneridae</taxon>
        <taxon>Pentapetalae</taxon>
        <taxon>rosids</taxon>
        <taxon>malvids</taxon>
        <taxon>Sapindales</taxon>
        <taxon>Rutaceae</taxon>
        <taxon>Aurantioideae</taxon>
        <taxon>Citrus</taxon>
    </lineage>
</organism>
<feature type="transmembrane region" description="Helical" evidence="1">
    <location>
        <begin position="371"/>
        <end position="392"/>
    </location>
</feature>
<dbReference type="STRING" id="2711.A0A067D566"/>
<dbReference type="InterPro" id="IPR008906">
    <property type="entry name" value="HATC_C_dom"/>
</dbReference>
<accession>A0A067D566</accession>
<gene>
    <name evidence="4" type="ORF">CISIN_1g042106mg</name>
</gene>
<keyword evidence="5" id="KW-1185">Reference proteome</keyword>
<evidence type="ECO:0000259" key="3">
    <source>
        <dbReference type="Pfam" id="PF14291"/>
    </source>
</evidence>
<evidence type="ECO:0008006" key="6">
    <source>
        <dbReference type="Google" id="ProtNLM"/>
    </source>
</evidence>
<evidence type="ECO:0000259" key="2">
    <source>
        <dbReference type="Pfam" id="PF05699"/>
    </source>
</evidence>
<dbReference type="PANTHER" id="PTHR11697">
    <property type="entry name" value="GENERAL TRANSCRIPTION FACTOR 2-RELATED ZINC FINGER PROTEIN"/>
    <property type="match status" value="1"/>
</dbReference>
<reference evidence="4 5" key="1">
    <citation type="submission" date="2014-04" db="EMBL/GenBank/DDBJ databases">
        <authorList>
            <consortium name="International Citrus Genome Consortium"/>
            <person name="Gmitter F."/>
            <person name="Chen C."/>
            <person name="Farmerie W."/>
            <person name="Harkins T."/>
            <person name="Desany B."/>
            <person name="Mohiuddin M."/>
            <person name="Kodira C."/>
            <person name="Borodovsky M."/>
            <person name="Lomsadze A."/>
            <person name="Burns P."/>
            <person name="Jenkins J."/>
            <person name="Prochnik S."/>
            <person name="Shu S."/>
            <person name="Chapman J."/>
            <person name="Pitluck S."/>
            <person name="Schmutz J."/>
            <person name="Rokhsar D."/>
        </authorList>
    </citation>
    <scope>NUCLEOTIDE SEQUENCE</scope>
</reference>
<dbReference type="Pfam" id="PF14291">
    <property type="entry name" value="DUF4371"/>
    <property type="match status" value="1"/>
</dbReference>
<evidence type="ECO:0000256" key="1">
    <source>
        <dbReference type="SAM" id="Phobius"/>
    </source>
</evidence>
<dbReference type="EMBL" id="KK789189">
    <property type="protein sequence ID" value="KDO37963.1"/>
    <property type="molecule type" value="Genomic_DNA"/>
</dbReference>
<evidence type="ECO:0000313" key="4">
    <source>
        <dbReference type="EMBL" id="KDO37963.1"/>
    </source>
</evidence>
<keyword evidence="1" id="KW-0472">Membrane</keyword>
<dbReference type="AlphaFoldDB" id="A0A067D566"/>
<dbReference type="PANTHER" id="PTHR11697:SF230">
    <property type="entry name" value="ZINC FINGER, MYM DOMAIN CONTAINING 1"/>
    <property type="match status" value="1"/>
</dbReference>
<name>A0A067D566_CITSI</name>
<keyword evidence="1" id="KW-1133">Transmembrane helix</keyword>
<dbReference type="Proteomes" id="UP000027120">
    <property type="component" value="Unassembled WGS sequence"/>
</dbReference>
<feature type="domain" description="DUF4371" evidence="3">
    <location>
        <begin position="9"/>
        <end position="83"/>
    </location>
</feature>
<dbReference type="Pfam" id="PF05699">
    <property type="entry name" value="Dimer_Tnp_hAT"/>
    <property type="match status" value="1"/>
</dbReference>
<keyword evidence="1" id="KW-0812">Transmembrane</keyword>
<dbReference type="InterPro" id="IPR055298">
    <property type="entry name" value="AtLOH3-like"/>
</dbReference>
<dbReference type="InterPro" id="IPR025398">
    <property type="entry name" value="DUF4371"/>
</dbReference>
<evidence type="ECO:0000313" key="5">
    <source>
        <dbReference type="Proteomes" id="UP000027120"/>
    </source>
</evidence>
<protein>
    <recommendedName>
        <fullName evidence="6">HAT C-terminal dimerisation domain-containing protein</fullName>
    </recommendedName>
</protein>
<dbReference type="GO" id="GO:0046983">
    <property type="term" value="F:protein dimerization activity"/>
    <property type="evidence" value="ECO:0007669"/>
    <property type="project" value="InterPro"/>
</dbReference>
<dbReference type="SUPFAM" id="SSF53098">
    <property type="entry name" value="Ribonuclease H-like"/>
    <property type="match status" value="1"/>
</dbReference>
<dbReference type="InterPro" id="IPR012337">
    <property type="entry name" value="RNaseH-like_sf"/>
</dbReference>
<feature type="domain" description="HAT C-terminal dimerisation" evidence="2">
    <location>
        <begin position="368"/>
        <end position="425"/>
    </location>
</feature>